<gene>
    <name evidence="1" type="ORF">SAMN05421819_3159</name>
</gene>
<protein>
    <submittedName>
        <fullName evidence="1">Putative zinc-or iron-chelating domain-containing protein</fullName>
    </submittedName>
</protein>
<evidence type="ECO:0000313" key="2">
    <source>
        <dbReference type="Proteomes" id="UP000236728"/>
    </source>
</evidence>
<dbReference type="EMBL" id="FNVA01000005">
    <property type="protein sequence ID" value="SEG47988.1"/>
    <property type="molecule type" value="Genomic_DNA"/>
</dbReference>
<dbReference type="Proteomes" id="UP000236728">
    <property type="component" value="Unassembled WGS sequence"/>
</dbReference>
<sequence>MTSAGKSLFPLFPMVDAALASAAERSGAWLACRPGCHQCCVGVFPISPLDAAVLREGLAAAAEDVRQRVIARAEASRERLIAMGFPGDAATGELFTEDGQEEAFEDYANDEVCPALDPASGTCDLYAHRPVQCRTFGPPVRDEDGALTVCELCFVDAPEEEVERCEMDQSWRGLEAELIEEIDAEDRPTLVAFALTARA</sequence>
<reference evidence="1 2" key="1">
    <citation type="submission" date="2016-10" db="EMBL/GenBank/DDBJ databases">
        <authorList>
            <person name="de Groot N.N."/>
        </authorList>
    </citation>
    <scope>NUCLEOTIDE SEQUENCE [LARGE SCALE GENOMIC DNA]</scope>
    <source>
        <strain evidence="1 2">DSM 22489</strain>
    </source>
</reference>
<dbReference type="InterPro" id="IPR005358">
    <property type="entry name" value="Puta_zinc/iron-chelating_dom"/>
</dbReference>
<dbReference type="Pfam" id="PF03692">
    <property type="entry name" value="CxxCxxCC"/>
    <property type="match status" value="1"/>
</dbReference>
<name>A0A1H6AH07_9BACT</name>
<organism evidence="1 2">
    <name type="scientific">Bryocella elongata</name>
    <dbReference type="NCBI Taxonomy" id="863522"/>
    <lineage>
        <taxon>Bacteria</taxon>
        <taxon>Pseudomonadati</taxon>
        <taxon>Acidobacteriota</taxon>
        <taxon>Terriglobia</taxon>
        <taxon>Terriglobales</taxon>
        <taxon>Acidobacteriaceae</taxon>
        <taxon>Bryocella</taxon>
    </lineage>
</organism>
<proteinExistence type="predicted"/>
<keyword evidence="2" id="KW-1185">Reference proteome</keyword>
<dbReference type="RefSeq" id="WP_235011631.1">
    <property type="nucleotide sequence ID" value="NZ_FNVA01000005.1"/>
</dbReference>
<dbReference type="AlphaFoldDB" id="A0A1H6AH07"/>
<evidence type="ECO:0000313" key="1">
    <source>
        <dbReference type="EMBL" id="SEG47988.1"/>
    </source>
</evidence>
<accession>A0A1H6AH07</accession>